<dbReference type="AlphaFoldDB" id="H6NBL2"/>
<evidence type="ECO:0000259" key="4">
    <source>
        <dbReference type="PROSITE" id="PS50111"/>
    </source>
</evidence>
<gene>
    <name evidence="5" type="ORF">PM3016_7205</name>
</gene>
<dbReference type="GO" id="GO:0007165">
    <property type="term" value="P:signal transduction"/>
    <property type="evidence" value="ECO:0007669"/>
    <property type="project" value="UniProtKB-KW"/>
</dbReference>
<dbReference type="KEGG" id="pmq:PM3016_7205"/>
<sequence>MNTPHPVPSRATSHEQFGSKLLAGTLMTLLLSCLPIYLLLWLIGIISGPMTAAFTVTAALLASLIPWIHKTYGPRPQGKTILTAYMFLVGFVILWFIPASGSWTALLIYMALSLVYLHTGTSIVGTAAALGIAIIHTVFNPYISSQPVFDKIVMFVVFLMVGFAGITVCMMGRRMVGELQEGQRGMASLLRDVQGSVKGLEAFGQQLKDNAVETDRIGRELAVSFAEIAKGMESQAASVSDINGSIHDSGAFVASIGTSTADMMRVSERTSAVIEAGKGHMASLQSDVSRVSGMMDTTYASMETLRMQSEQISTVLQSIQAIARQTSLLALNAGIEAARAGEHGRGFAVVAQEIRKLSSGAEESTAQITDILTRIQHQTGVVSGQILQGREAVGTIRSSGSEVGGLFAQLLQEAQSVSERSSSIASMLEQLEERAKAMAQEAGSVSAVTEQTNASVEEINASLDEQSARTGRIAASLGELEELTAQLSRMLTQHE</sequence>
<dbReference type="HOGENOM" id="CLU_000445_107_18_9"/>
<protein>
    <submittedName>
        <fullName evidence="5">Methyl-accepting chemotaxis protein</fullName>
    </submittedName>
</protein>
<dbReference type="SMART" id="SM00283">
    <property type="entry name" value="MA"/>
    <property type="match status" value="1"/>
</dbReference>
<dbReference type="PANTHER" id="PTHR32089:SF112">
    <property type="entry name" value="LYSOZYME-LIKE PROTEIN-RELATED"/>
    <property type="match status" value="1"/>
</dbReference>
<keyword evidence="3" id="KW-0472">Membrane</keyword>
<dbReference type="STRING" id="1116391.PM3016_7205"/>
<dbReference type="PANTHER" id="PTHR32089">
    <property type="entry name" value="METHYL-ACCEPTING CHEMOTAXIS PROTEIN MCPB"/>
    <property type="match status" value="1"/>
</dbReference>
<evidence type="ECO:0000313" key="5">
    <source>
        <dbReference type="EMBL" id="AFC33781.1"/>
    </source>
</evidence>
<reference evidence="5 6" key="1">
    <citation type="journal article" date="2012" name="J. Bacteriol.">
        <title>Complete Genome Sequence of Paenibacillus mucilaginosus 3016, a Bacterium Functional as Microbial Fertilizer.</title>
        <authorList>
            <person name="Ma M."/>
            <person name="Wang Z."/>
            <person name="Li L."/>
            <person name="Jiang X."/>
            <person name="Guan D."/>
            <person name="Cao F."/>
            <person name="Chen H."/>
            <person name="Wang X."/>
            <person name="Shen D."/>
            <person name="Du B."/>
            <person name="Li J."/>
        </authorList>
    </citation>
    <scope>NUCLEOTIDE SEQUENCE [LARGE SCALE GENOMIC DNA]</scope>
    <source>
        <strain evidence="5 6">3016</strain>
    </source>
</reference>
<evidence type="ECO:0000256" key="2">
    <source>
        <dbReference type="PROSITE-ProRule" id="PRU00284"/>
    </source>
</evidence>
<feature type="domain" description="Methyl-accepting transducer" evidence="4">
    <location>
        <begin position="210"/>
        <end position="467"/>
    </location>
</feature>
<feature type="transmembrane region" description="Helical" evidence="3">
    <location>
        <begin position="81"/>
        <end position="109"/>
    </location>
</feature>
<evidence type="ECO:0000256" key="1">
    <source>
        <dbReference type="ARBA" id="ARBA00023224"/>
    </source>
</evidence>
<dbReference type="SUPFAM" id="SSF58104">
    <property type="entry name" value="Methyl-accepting chemotaxis protein (MCP) signaling domain"/>
    <property type="match status" value="1"/>
</dbReference>
<keyword evidence="1 2" id="KW-0807">Transducer</keyword>
<evidence type="ECO:0000313" key="6">
    <source>
        <dbReference type="Proteomes" id="UP000007523"/>
    </source>
</evidence>
<keyword evidence="3" id="KW-1133">Transmembrane helix</keyword>
<organism evidence="5 6">
    <name type="scientific">Paenibacillus mucilaginosus 3016</name>
    <dbReference type="NCBI Taxonomy" id="1116391"/>
    <lineage>
        <taxon>Bacteria</taxon>
        <taxon>Bacillati</taxon>
        <taxon>Bacillota</taxon>
        <taxon>Bacilli</taxon>
        <taxon>Bacillales</taxon>
        <taxon>Paenibacillaceae</taxon>
        <taxon>Paenibacillus</taxon>
    </lineage>
</organism>
<dbReference type="EMBL" id="CP003235">
    <property type="protein sequence ID" value="AFC33781.1"/>
    <property type="molecule type" value="Genomic_DNA"/>
</dbReference>
<dbReference type="Gene3D" id="1.10.287.950">
    <property type="entry name" value="Methyl-accepting chemotaxis protein"/>
    <property type="match status" value="1"/>
</dbReference>
<dbReference type="PROSITE" id="PS50111">
    <property type="entry name" value="CHEMOTAXIS_TRANSDUC_2"/>
    <property type="match status" value="1"/>
</dbReference>
<keyword evidence="6" id="KW-1185">Reference proteome</keyword>
<accession>H6NBL2</accession>
<feature type="transmembrane region" description="Helical" evidence="3">
    <location>
        <begin position="115"/>
        <end position="140"/>
    </location>
</feature>
<dbReference type="GO" id="GO:0016020">
    <property type="term" value="C:membrane"/>
    <property type="evidence" value="ECO:0007669"/>
    <property type="project" value="InterPro"/>
</dbReference>
<dbReference type="Proteomes" id="UP000007523">
    <property type="component" value="Chromosome"/>
</dbReference>
<dbReference type="RefSeq" id="WP_014372621.1">
    <property type="nucleotide sequence ID" value="NC_016935.1"/>
</dbReference>
<name>H6NBL2_9BACL</name>
<dbReference type="InterPro" id="IPR004089">
    <property type="entry name" value="MCPsignal_dom"/>
</dbReference>
<feature type="transmembrane region" description="Helical" evidence="3">
    <location>
        <begin position="21"/>
        <end position="44"/>
    </location>
</feature>
<evidence type="ECO:0000256" key="3">
    <source>
        <dbReference type="SAM" id="Phobius"/>
    </source>
</evidence>
<feature type="transmembrane region" description="Helical" evidence="3">
    <location>
        <begin position="50"/>
        <end position="69"/>
    </location>
</feature>
<feature type="transmembrane region" description="Helical" evidence="3">
    <location>
        <begin position="152"/>
        <end position="173"/>
    </location>
</feature>
<proteinExistence type="predicted"/>
<dbReference type="Pfam" id="PF00015">
    <property type="entry name" value="MCPsignal"/>
    <property type="match status" value="1"/>
</dbReference>
<keyword evidence="3" id="KW-0812">Transmembrane</keyword>